<dbReference type="InterPro" id="IPR057191">
    <property type="entry name" value="DUF7869"/>
</dbReference>
<dbReference type="Pfam" id="PF25273">
    <property type="entry name" value="DUF7869"/>
    <property type="match status" value="1"/>
</dbReference>
<organism evidence="2 3">
    <name type="scientific">Riccia sorocarpa</name>
    <dbReference type="NCBI Taxonomy" id="122646"/>
    <lineage>
        <taxon>Eukaryota</taxon>
        <taxon>Viridiplantae</taxon>
        <taxon>Streptophyta</taxon>
        <taxon>Embryophyta</taxon>
        <taxon>Marchantiophyta</taxon>
        <taxon>Marchantiopsida</taxon>
        <taxon>Marchantiidae</taxon>
        <taxon>Marchantiales</taxon>
        <taxon>Ricciaceae</taxon>
        <taxon>Riccia</taxon>
    </lineage>
</organism>
<protein>
    <recommendedName>
        <fullName evidence="1">DUF7869 domain-containing protein</fullName>
    </recommendedName>
</protein>
<evidence type="ECO:0000259" key="1">
    <source>
        <dbReference type="Pfam" id="PF25273"/>
    </source>
</evidence>
<dbReference type="EMBL" id="JBJQOH010000008">
    <property type="protein sequence ID" value="KAL3677008.1"/>
    <property type="molecule type" value="Genomic_DNA"/>
</dbReference>
<dbReference type="PANTHER" id="PTHR33153">
    <property type="entry name" value="MYND-TYPE DOMAIN-CONTAINING PROTEIN"/>
    <property type="match status" value="1"/>
</dbReference>
<accession>A0ABD3GCU6</accession>
<dbReference type="Proteomes" id="UP001633002">
    <property type="component" value="Unassembled WGS sequence"/>
</dbReference>
<dbReference type="PANTHER" id="PTHR33153:SF3">
    <property type="entry name" value="TRAFFICKING PROTEIN PARTICLE COMPLEX SUBUNIT 11 DOMAIN-CONTAINING PROTEIN"/>
    <property type="match status" value="1"/>
</dbReference>
<gene>
    <name evidence="2" type="ORF">R1sor_026956</name>
</gene>
<proteinExistence type="predicted"/>
<sequence>MFNEDNAGHPKVINLDGCIFRPLVNLWFLFPKVGDVYIDDMYLLTLDPPGTTMPVQTGYFELPDIFSNHYQFVILDPSRRELGNLRGKIISPQGYKHYLTPLDNLHYSIVQEFPGSLRIDEIQFRTSEKAIFWFPTGSYLFLDTELDTPDDNDFLELNPPVGKKKRHYNCTTRTGVDPNLRVRREAKKRAQRETLDEKIKEVQRTACCGDQCIRKIPSGVILQCRHDYFGLPHDEREEFLHTRVHMRHQAAIDEGKHIIDQKLICKKAFWTIYGFSRTKYYEMIKQAAKGIVRGYHGNKNRRKPRANNLEAQAMLGQILGQILGQLAEPMPHMQHNFPDGGIGIVQMLPSCYSKGSIMKELNSKMASIGNVSISKTLFYALWSSNFDNYKFHKRGAFAKCEICVILKQKLMQERRPDYRRPIEEQRDKHMNQQMSRRNVYYAKRTIAKAQPDKYLCLIHDKMDQAKTNIPRLADNMKKLHMGGCLPLPVSLTGMLTHGCDPGAYCHLSLTGLWPGDPNFTVTSLAKCLRDLEQVPDDDDHTGDLSRTTSTTPLFASLLDQTAFKATMGNEGAVDSNYFRYIESRQTHAVRETETTFKKLLPIFMLQMDNSAKDNKNQHVLAFCSELVIRGVFEIVEVNFLMVGHTHEDVDALFSKVSARTINKDVLTLPALMVEVWGSEAMHPVPMLLEEVADYKTYANECLKPLIGHSQPIGFRFSMANKVPVYRTQKDVDGPWTPEGGLCLWTKVDGHILVPTGEPKALQLPTSHPRLGEVSPFIDNLVKCLQETYNDPTSEGYRKYTPVVEYWKTLKQRLTNIDSLPSDTLQTRFWPKTDHGIGFNHVVVSGETAVTAVISGDLVVDDLERELNEENDVQLQHYVGDLADRLKRAFVPLEDISEGKFVILRPNDDFKAQIPRVIWLGRAMGSVVRDTNNEHHGEFLVEWWRPRQRKSMNATDKERYNAILVGQKDWEKDPGYVRPQWINASAAIYSWK</sequence>
<keyword evidence="3" id="KW-1185">Reference proteome</keyword>
<reference evidence="2 3" key="1">
    <citation type="submission" date="2024-09" db="EMBL/GenBank/DDBJ databases">
        <title>Chromosome-scale assembly of Riccia sorocarpa.</title>
        <authorList>
            <person name="Paukszto L."/>
        </authorList>
    </citation>
    <scope>NUCLEOTIDE SEQUENCE [LARGE SCALE GENOMIC DNA]</scope>
    <source>
        <strain evidence="2">LP-2024</strain>
        <tissue evidence="2">Aerial parts of the thallus</tissue>
    </source>
</reference>
<evidence type="ECO:0000313" key="2">
    <source>
        <dbReference type="EMBL" id="KAL3677008.1"/>
    </source>
</evidence>
<evidence type="ECO:0000313" key="3">
    <source>
        <dbReference type="Proteomes" id="UP001633002"/>
    </source>
</evidence>
<dbReference type="AlphaFoldDB" id="A0ABD3GCU6"/>
<name>A0ABD3GCU6_9MARC</name>
<comment type="caution">
    <text evidence="2">The sequence shown here is derived from an EMBL/GenBank/DDBJ whole genome shotgun (WGS) entry which is preliminary data.</text>
</comment>
<feature type="domain" description="DUF7869" evidence="1">
    <location>
        <begin position="594"/>
        <end position="726"/>
    </location>
</feature>